<protein>
    <submittedName>
        <fullName evidence="1">Uncharacterized protein</fullName>
    </submittedName>
</protein>
<dbReference type="OrthoDB" id="2320368at2759"/>
<dbReference type="AlphaFoldDB" id="A0A2J8AG37"/>
<gene>
    <name evidence="1" type="ORF">TSOC_001679</name>
</gene>
<comment type="caution">
    <text evidence="1">The sequence shown here is derived from an EMBL/GenBank/DDBJ whole genome shotgun (WGS) entry which is preliminary data.</text>
</comment>
<dbReference type="SUPFAM" id="SSF52313">
    <property type="entry name" value="Ribosomal protein S2"/>
    <property type="match status" value="1"/>
</dbReference>
<evidence type="ECO:0000313" key="1">
    <source>
        <dbReference type="EMBL" id="PNH11488.1"/>
    </source>
</evidence>
<dbReference type="Gene3D" id="3.40.50.10490">
    <property type="entry name" value="Glucose-6-phosphate isomerase like protein, domain 1"/>
    <property type="match status" value="1"/>
</dbReference>
<reference evidence="1 2" key="1">
    <citation type="journal article" date="2017" name="Mol. Biol. Evol.">
        <title>The 4-celled Tetrabaena socialis nuclear genome reveals the essential components for genetic control of cell number at the origin of multicellularity in the volvocine lineage.</title>
        <authorList>
            <person name="Featherston J."/>
            <person name="Arakaki Y."/>
            <person name="Hanschen E.R."/>
            <person name="Ferris P.J."/>
            <person name="Michod R.E."/>
            <person name="Olson B.J.S.C."/>
            <person name="Nozaki H."/>
            <person name="Durand P.M."/>
        </authorList>
    </citation>
    <scope>NUCLEOTIDE SEQUENCE [LARGE SCALE GENOMIC DNA]</scope>
    <source>
        <strain evidence="1 2">NIES-571</strain>
    </source>
</reference>
<dbReference type="InterPro" id="IPR023591">
    <property type="entry name" value="Ribosomal_uS2_flav_dom_sf"/>
</dbReference>
<accession>A0A2J8AG37</accession>
<sequence>MRPLLREAAHMCLNGHVSWWYDDWAPGVLLDPRLHGTALSGYKRQPIRRLLAARGLQLGNPLSSAGGPTAALRAPAPRLDKASVQQLLGGMKGVGLRPSRRLRAQHQAALSGVMAARSAEARLLLPGSLPGRPGQRGELALVVCLDLSYGGEAVREAYERNVPSVSLLNGHSDASHVTYPVYAAEAHAGFQHFFLGWLLRVANVQPAKGPAAPPKWRGT</sequence>
<name>A0A2J8AG37_9CHLO</name>
<dbReference type="Proteomes" id="UP000236333">
    <property type="component" value="Unassembled WGS sequence"/>
</dbReference>
<keyword evidence="2" id="KW-1185">Reference proteome</keyword>
<organism evidence="1 2">
    <name type="scientific">Tetrabaena socialis</name>
    <dbReference type="NCBI Taxonomy" id="47790"/>
    <lineage>
        <taxon>Eukaryota</taxon>
        <taxon>Viridiplantae</taxon>
        <taxon>Chlorophyta</taxon>
        <taxon>core chlorophytes</taxon>
        <taxon>Chlorophyceae</taxon>
        <taxon>CS clade</taxon>
        <taxon>Chlamydomonadales</taxon>
        <taxon>Tetrabaenaceae</taxon>
        <taxon>Tetrabaena</taxon>
    </lineage>
</organism>
<evidence type="ECO:0000313" key="2">
    <source>
        <dbReference type="Proteomes" id="UP000236333"/>
    </source>
</evidence>
<proteinExistence type="predicted"/>
<dbReference type="EMBL" id="PGGS01000029">
    <property type="protein sequence ID" value="PNH11488.1"/>
    <property type="molecule type" value="Genomic_DNA"/>
</dbReference>